<name>A0A8S9UKL1_PHYIN</name>
<gene>
    <name evidence="1" type="ORF">GN958_ATG10758</name>
    <name evidence="2" type="ORF">GN958_ATG10762</name>
</gene>
<accession>A0A8S9UKL1</accession>
<reference evidence="2" key="1">
    <citation type="submission" date="2020-03" db="EMBL/GenBank/DDBJ databases">
        <title>Hybrid Assembly of Korean Phytophthora infestans isolates.</title>
        <authorList>
            <person name="Prokchorchik M."/>
            <person name="Lee Y."/>
            <person name="Seo J."/>
            <person name="Cho J.-H."/>
            <person name="Park Y.-E."/>
            <person name="Jang D.-C."/>
            <person name="Im J.-S."/>
            <person name="Choi J.-G."/>
            <person name="Park H.-J."/>
            <person name="Lee G.-B."/>
            <person name="Lee Y.-G."/>
            <person name="Hong S.-Y."/>
            <person name="Cho K."/>
            <person name="Sohn K.H."/>
        </authorList>
    </citation>
    <scope>NUCLEOTIDE SEQUENCE</scope>
    <source>
        <strain evidence="2">KR_2_A2</strain>
    </source>
</reference>
<dbReference type="AlphaFoldDB" id="A0A8S9UKL1"/>
<dbReference type="EMBL" id="JAACNO010001519">
    <property type="protein sequence ID" value="KAF4140012.1"/>
    <property type="molecule type" value="Genomic_DNA"/>
</dbReference>
<evidence type="ECO:0000313" key="2">
    <source>
        <dbReference type="EMBL" id="KAF4140012.1"/>
    </source>
</evidence>
<sequence>MCMLSPTLAHVLSSLAPLCDSGAHVVFRSLVTRLEALNTFLQTHSVQLSDEEGDIVEFLEVLSRRRHQETTFEALVQQLKQFTAFQEGASEDEPNTLLQTLLEAPRTSREVHWMHLQIDVYWPKKRPRTRYERQKLKHKNELMPVEEQELLDRAIQEVAGAVGEQIGTVPDWFVPRYEVHTRAASDNLAGEWNGLNVTLEKAENTEMTVEFAKNGVVVRISTS</sequence>
<evidence type="ECO:0000313" key="3">
    <source>
        <dbReference type="Proteomes" id="UP000704712"/>
    </source>
</evidence>
<evidence type="ECO:0000313" key="1">
    <source>
        <dbReference type="EMBL" id="KAF4140008.1"/>
    </source>
</evidence>
<organism evidence="2 3">
    <name type="scientific">Phytophthora infestans</name>
    <name type="common">Potato late blight agent</name>
    <name type="synonym">Botrytis infestans</name>
    <dbReference type="NCBI Taxonomy" id="4787"/>
    <lineage>
        <taxon>Eukaryota</taxon>
        <taxon>Sar</taxon>
        <taxon>Stramenopiles</taxon>
        <taxon>Oomycota</taxon>
        <taxon>Peronosporomycetes</taxon>
        <taxon>Peronosporales</taxon>
        <taxon>Peronosporaceae</taxon>
        <taxon>Phytophthora</taxon>
    </lineage>
</organism>
<dbReference type="EMBL" id="JAACNO010001519">
    <property type="protein sequence ID" value="KAF4140008.1"/>
    <property type="molecule type" value="Genomic_DNA"/>
</dbReference>
<proteinExistence type="predicted"/>
<protein>
    <submittedName>
        <fullName evidence="2">Uncharacterized protein</fullName>
    </submittedName>
</protein>
<comment type="caution">
    <text evidence="2">The sequence shown here is derived from an EMBL/GenBank/DDBJ whole genome shotgun (WGS) entry which is preliminary data.</text>
</comment>
<dbReference type="Proteomes" id="UP000704712">
    <property type="component" value="Unassembled WGS sequence"/>
</dbReference>